<evidence type="ECO:0000256" key="1">
    <source>
        <dbReference type="SAM" id="Phobius"/>
    </source>
</evidence>
<evidence type="ECO:0000313" key="3">
    <source>
        <dbReference type="Proteomes" id="UP000016491"/>
    </source>
</evidence>
<keyword evidence="1" id="KW-1133">Transmembrane helix</keyword>
<keyword evidence="1" id="KW-0812">Transmembrane</keyword>
<dbReference type="EMBL" id="AWSU01000081">
    <property type="protein sequence ID" value="ERI79225.1"/>
    <property type="molecule type" value="Genomic_DNA"/>
</dbReference>
<accession>A0ABC9U1M1</accession>
<organism evidence="2 3">
    <name type="scientific">[Clostridium] symbiosum ATCC 14940</name>
    <dbReference type="NCBI Taxonomy" id="411472"/>
    <lineage>
        <taxon>Bacteria</taxon>
        <taxon>Bacillati</taxon>
        <taxon>Bacillota</taxon>
        <taxon>Clostridia</taxon>
        <taxon>Lachnospirales</taxon>
        <taxon>Lachnospiraceae</taxon>
        <taxon>Otoolea</taxon>
    </lineage>
</organism>
<dbReference type="PANTHER" id="PTHR40089:SF1">
    <property type="entry name" value="ETHANOLAMINE PERMEASE EUTH-RELATED"/>
    <property type="match status" value="1"/>
</dbReference>
<feature type="transmembrane region" description="Helical" evidence="1">
    <location>
        <begin position="332"/>
        <end position="354"/>
    </location>
</feature>
<dbReference type="AlphaFoldDB" id="A0ABC9U1M1"/>
<dbReference type="PANTHER" id="PTHR40089">
    <property type="entry name" value="ETHANOLAMINE UTILIZATION PROTEIN EUTH"/>
    <property type="match status" value="1"/>
</dbReference>
<sequence length="374" mass="38854">MHMGRILTAVMMVFFIAGAADKALLKGRLGLAAEFDKGFNSTGSLTMAMAGIMCIAPVAGKILTPLAAPVFLKIGADPAMLSGILFSVDMGGYPLAVAMTDNSQVQILSGVLLSAMMGSTVIFTIPVALSMCRDEDRRPVSKGVVLGIIAIPFGLITGALTAGLPGRMILTNSVPVIAIAAALAVILTVFPEPTLAGFKTFGDILKCICILSLTLASLEEALGITLLPGMDPLGEQLKIIGLIGVTLAGAYPFIRVLSRCMSPVLRRVGKILDISDASVAGILASLANPLPMFDLISEMDDRGKVVAMAFAVPALAVFGDHMGYVSAVCPDAVIPLAAGKLTAGIVGLILAEIFESAPLFPSKRKEIVKNRSRM</sequence>
<feature type="transmembrane region" description="Helical" evidence="1">
    <location>
        <begin position="46"/>
        <end position="72"/>
    </location>
</feature>
<feature type="transmembrane region" description="Helical" evidence="1">
    <location>
        <begin position="203"/>
        <end position="227"/>
    </location>
</feature>
<feature type="transmembrane region" description="Helical" evidence="1">
    <location>
        <begin position="305"/>
        <end position="326"/>
    </location>
</feature>
<feature type="transmembrane region" description="Helical" evidence="1">
    <location>
        <begin position="144"/>
        <end position="163"/>
    </location>
</feature>
<keyword evidence="1" id="KW-0472">Membrane</keyword>
<feature type="transmembrane region" description="Helical" evidence="1">
    <location>
        <begin position="169"/>
        <end position="191"/>
    </location>
</feature>
<comment type="caution">
    <text evidence="2">The sequence shown here is derived from an EMBL/GenBank/DDBJ whole genome shotgun (WGS) entry which is preliminary data.</text>
</comment>
<dbReference type="Pfam" id="PF04346">
    <property type="entry name" value="EutH"/>
    <property type="match status" value="1"/>
</dbReference>
<feature type="transmembrane region" description="Helical" evidence="1">
    <location>
        <begin position="111"/>
        <end position="132"/>
    </location>
</feature>
<gene>
    <name evidence="2" type="ORF">CLOSYM_01032</name>
</gene>
<evidence type="ECO:0000313" key="2">
    <source>
        <dbReference type="EMBL" id="ERI79225.1"/>
    </source>
</evidence>
<name>A0ABC9U1M1_CLOSY</name>
<feature type="transmembrane region" description="Helical" evidence="1">
    <location>
        <begin position="79"/>
        <end position="99"/>
    </location>
</feature>
<protein>
    <submittedName>
        <fullName evidence="2">Ethanolamine utilization protein, EutH</fullName>
    </submittedName>
</protein>
<reference evidence="2 3" key="1">
    <citation type="submission" date="2013-07" db="EMBL/GenBank/DDBJ databases">
        <authorList>
            <person name="Weinstock G."/>
            <person name="Sodergren E."/>
            <person name="Wylie T."/>
            <person name="Fulton L."/>
            <person name="Fulton R."/>
            <person name="Fronick C."/>
            <person name="O'Laughlin M."/>
            <person name="Godfrey J."/>
            <person name="Miner T."/>
            <person name="Herter B."/>
            <person name="Appelbaum E."/>
            <person name="Cordes M."/>
            <person name="Lek S."/>
            <person name="Wollam A."/>
            <person name="Pepin K.H."/>
            <person name="Palsikar V.B."/>
            <person name="Mitreva M."/>
            <person name="Wilson R.K."/>
        </authorList>
    </citation>
    <scope>NUCLEOTIDE SEQUENCE [LARGE SCALE GENOMIC DNA]</scope>
    <source>
        <strain evidence="2 3">ATCC 14940</strain>
    </source>
</reference>
<dbReference type="InterPro" id="IPR007441">
    <property type="entry name" value="EutH"/>
</dbReference>
<dbReference type="PIRSF" id="PIRSF019466">
    <property type="entry name" value="EutH"/>
    <property type="match status" value="1"/>
</dbReference>
<feature type="transmembrane region" description="Helical" evidence="1">
    <location>
        <begin position="239"/>
        <end position="257"/>
    </location>
</feature>
<proteinExistence type="predicted"/>
<dbReference type="Proteomes" id="UP000016491">
    <property type="component" value="Unassembled WGS sequence"/>
</dbReference>